<gene>
    <name evidence="2" type="ORF">GZ22_04495</name>
</gene>
<dbReference type="EMBL" id="CP008876">
    <property type="protein sequence ID" value="AIF65963.1"/>
    <property type="molecule type" value="Genomic_DNA"/>
</dbReference>
<protein>
    <recommendedName>
        <fullName evidence="1">Putative amidase domain-containing protein</fullName>
    </recommendedName>
</protein>
<feature type="domain" description="Putative amidase" evidence="1">
    <location>
        <begin position="125"/>
        <end position="267"/>
    </location>
</feature>
<organism evidence="2 3">
    <name type="scientific">Terribacillus saccharophilus</name>
    <dbReference type="NCBI Taxonomy" id="361277"/>
    <lineage>
        <taxon>Bacteria</taxon>
        <taxon>Bacillati</taxon>
        <taxon>Bacillota</taxon>
        <taxon>Bacilli</taxon>
        <taxon>Bacillales</taxon>
        <taxon>Bacillaceae</taxon>
        <taxon>Terribacillus</taxon>
    </lineage>
</organism>
<name>A0A075LNH8_9BACI</name>
<dbReference type="RefSeq" id="WP_038559086.1">
    <property type="nucleotide sequence ID" value="NZ_CP008876.1"/>
</dbReference>
<dbReference type="GeneID" id="34221740"/>
<dbReference type="Proteomes" id="UP000027980">
    <property type="component" value="Chromosome"/>
</dbReference>
<evidence type="ECO:0000313" key="2">
    <source>
        <dbReference type="EMBL" id="AIF65963.1"/>
    </source>
</evidence>
<dbReference type="KEGG" id="tap:GZ22_04495"/>
<dbReference type="HOGENOM" id="CLU_048731_1_0_9"/>
<evidence type="ECO:0000259" key="1">
    <source>
        <dbReference type="Pfam" id="PF12671"/>
    </source>
</evidence>
<dbReference type="PANTHER" id="PTHR40032:SF1">
    <property type="entry name" value="EXPORTED PROTEIN"/>
    <property type="match status" value="1"/>
</dbReference>
<dbReference type="PANTHER" id="PTHR40032">
    <property type="entry name" value="EXPORTED PROTEIN-RELATED"/>
    <property type="match status" value="1"/>
</dbReference>
<sequence>MGKSEQLANYWLQKVDGKKDENWLVNRISTHEKDGAKVAQIRGEGTILSEEHDGEEDIITYRLCATFLVHKQHATYHEEEVHTHIARMRDGQIIHDERVEDGVQPHIQGLVVFESNDEDFDRQFSYDRRAAVQYAERWWNDYNPAYKKFEVDCTNYVSQCLRAGGAPMRGEPNRNSGWWFNGENWSYSFTVANALRWYLSGSTQGLRGKEVADARLLRPGDVICYDFEGDGNYNHNTIVVARNAQGEPLVNAHTANSRMRHWAYVDSPAYTENVVYKFFQIGL</sequence>
<dbReference type="OrthoDB" id="9812429at2"/>
<reference evidence="2 3" key="1">
    <citation type="submission" date="2014-07" db="EMBL/GenBank/DDBJ databases">
        <title>Complete genome sequence of a moderately halophilic bacterium Terribacillus aidingensis MP602, isolated from Cryptomeria fortunei in Tianmu mountain in China.</title>
        <authorList>
            <person name="Wang Y."/>
            <person name="Lu P."/>
            <person name="Zhang L."/>
        </authorList>
    </citation>
    <scope>NUCLEOTIDE SEQUENCE [LARGE SCALE GENOMIC DNA]</scope>
    <source>
        <strain evidence="2 3">MP602</strain>
    </source>
</reference>
<proteinExistence type="predicted"/>
<dbReference type="AlphaFoldDB" id="A0A075LNH8"/>
<accession>A0A075LNH8</accession>
<dbReference type="InterPro" id="IPR024301">
    <property type="entry name" value="Amidase_6"/>
</dbReference>
<dbReference type="Pfam" id="PF12671">
    <property type="entry name" value="Amidase_6"/>
    <property type="match status" value="1"/>
</dbReference>
<evidence type="ECO:0000313" key="3">
    <source>
        <dbReference type="Proteomes" id="UP000027980"/>
    </source>
</evidence>